<dbReference type="Gene3D" id="3.30.70.100">
    <property type="match status" value="1"/>
</dbReference>
<accession>A0A543AWF0</accession>
<reference evidence="3 4" key="1">
    <citation type="submission" date="2019-06" db="EMBL/GenBank/DDBJ databases">
        <title>Sequencing the genomes of 1000 actinobacteria strains.</title>
        <authorList>
            <person name="Klenk H.-P."/>
        </authorList>
    </citation>
    <scope>NUCLEOTIDE SEQUENCE [LARGE SCALE GENOMIC DNA]</scope>
    <source>
        <strain evidence="3 4">DSM 45928</strain>
    </source>
</reference>
<dbReference type="PRINTS" id="PR00944">
    <property type="entry name" value="CUEXPORT"/>
</dbReference>
<organism evidence="3 4">
    <name type="scientific">Stackebrandtia endophytica</name>
    <dbReference type="NCBI Taxonomy" id="1496996"/>
    <lineage>
        <taxon>Bacteria</taxon>
        <taxon>Bacillati</taxon>
        <taxon>Actinomycetota</taxon>
        <taxon>Actinomycetes</taxon>
        <taxon>Glycomycetales</taxon>
        <taxon>Glycomycetaceae</taxon>
        <taxon>Stackebrandtia</taxon>
    </lineage>
</organism>
<dbReference type="Pfam" id="PF00403">
    <property type="entry name" value="HMA"/>
    <property type="match status" value="1"/>
</dbReference>
<dbReference type="Proteomes" id="UP000317043">
    <property type="component" value="Unassembled WGS sequence"/>
</dbReference>
<evidence type="ECO:0000313" key="4">
    <source>
        <dbReference type="Proteomes" id="UP000317043"/>
    </source>
</evidence>
<dbReference type="AlphaFoldDB" id="A0A543AWF0"/>
<dbReference type="CDD" id="cd00371">
    <property type="entry name" value="HMA"/>
    <property type="match status" value="1"/>
</dbReference>
<gene>
    <name evidence="3" type="ORF">FB566_2449</name>
</gene>
<dbReference type="PROSITE" id="PS50846">
    <property type="entry name" value="HMA_2"/>
    <property type="match status" value="1"/>
</dbReference>
<feature type="domain" description="HMA" evidence="2">
    <location>
        <begin position="2"/>
        <end position="67"/>
    </location>
</feature>
<sequence>MTVQTYQVTGMTCGHCVGAVTQELSALEGVTSVDVDLKTGEVTVDSGEPLDIDKVREATEEAGYTLAGTVGLCGPTRRFKNYCRWESVPWCWPYWPVS</sequence>
<keyword evidence="4" id="KW-1185">Reference proteome</keyword>
<evidence type="ECO:0000259" key="2">
    <source>
        <dbReference type="PROSITE" id="PS50846"/>
    </source>
</evidence>
<evidence type="ECO:0000256" key="1">
    <source>
        <dbReference type="ARBA" id="ARBA00022723"/>
    </source>
</evidence>
<evidence type="ECO:0000313" key="3">
    <source>
        <dbReference type="EMBL" id="TQL76905.1"/>
    </source>
</evidence>
<dbReference type="InterPro" id="IPR006121">
    <property type="entry name" value="HMA_dom"/>
</dbReference>
<comment type="caution">
    <text evidence="3">The sequence shown here is derived from an EMBL/GenBank/DDBJ whole genome shotgun (WGS) entry which is preliminary data.</text>
</comment>
<dbReference type="EMBL" id="VFOW01000001">
    <property type="protein sequence ID" value="TQL76905.1"/>
    <property type="molecule type" value="Genomic_DNA"/>
</dbReference>
<dbReference type="GO" id="GO:0006825">
    <property type="term" value="P:copper ion transport"/>
    <property type="evidence" value="ECO:0007669"/>
    <property type="project" value="InterPro"/>
</dbReference>
<name>A0A543AWF0_9ACTN</name>
<dbReference type="SUPFAM" id="SSF55008">
    <property type="entry name" value="HMA, heavy metal-associated domain"/>
    <property type="match status" value="1"/>
</dbReference>
<keyword evidence="1" id="KW-0479">Metal-binding</keyword>
<dbReference type="InParanoid" id="A0A543AWF0"/>
<dbReference type="InterPro" id="IPR000428">
    <property type="entry name" value="Cu-bd"/>
</dbReference>
<dbReference type="InterPro" id="IPR017969">
    <property type="entry name" value="Heavy-metal-associated_CS"/>
</dbReference>
<proteinExistence type="predicted"/>
<dbReference type="InterPro" id="IPR036163">
    <property type="entry name" value="HMA_dom_sf"/>
</dbReference>
<dbReference type="OrthoDB" id="9813965at2"/>
<dbReference type="PROSITE" id="PS01047">
    <property type="entry name" value="HMA_1"/>
    <property type="match status" value="1"/>
</dbReference>
<dbReference type="GO" id="GO:0005507">
    <property type="term" value="F:copper ion binding"/>
    <property type="evidence" value="ECO:0007669"/>
    <property type="project" value="InterPro"/>
</dbReference>
<dbReference type="RefSeq" id="WP_142039021.1">
    <property type="nucleotide sequence ID" value="NZ_JBHTGS010000001.1"/>
</dbReference>
<protein>
    <submittedName>
        <fullName evidence="3">Copper chaperone CopZ</fullName>
    </submittedName>
</protein>